<evidence type="ECO:0000313" key="4">
    <source>
        <dbReference type="Proteomes" id="UP000002630"/>
    </source>
</evidence>
<gene>
    <name evidence="3" type="ORF">Esi_0042_0008</name>
</gene>
<sequence length="330" mass="36920">MMMMEETAEVGAANGGRAARAEAGGGRSATAARNNNSRNLQEQAAAGGGSGGGTNGDGEDELGAGRASYGDDLDTLDRRRTEELRLIGEFDSANINPRRECWFIVDTKWLQTWAKFVRGEGPPPGRISNKGLVKDDLKTPVDGLVSRVDYRGVNPAVWFLYLEMYGKDSAQDLCRYVIDLYEAEVPLKYRREICEEPMRRAQVEVQKMRWRVEPEEARPPDKPQLCCCITERVIDCVFMSLFTCCSKWRRRCPWWLCCCCNAICPGRTSAAGGRYSRVTTGEDGEEDQDSDLDDDDDDDDDVDFGAREEEEYLYRLRRGRGRAGAPKSSG</sequence>
<feature type="compositionally biased region" description="Gly residues" evidence="1">
    <location>
        <begin position="46"/>
        <end position="56"/>
    </location>
</feature>
<name>D7G0U6_ECTSI</name>
<dbReference type="InterPro" id="IPR006615">
    <property type="entry name" value="Pept_C19_DUSP"/>
</dbReference>
<dbReference type="EMBL" id="FN649760">
    <property type="protein sequence ID" value="CBJ26690.1"/>
    <property type="molecule type" value="Genomic_DNA"/>
</dbReference>
<dbReference type="OrthoDB" id="204180at2759"/>
<keyword evidence="4" id="KW-1185">Reference proteome</keyword>
<dbReference type="Proteomes" id="UP000002630">
    <property type="component" value="Unassembled WGS sequence"/>
</dbReference>
<proteinExistence type="predicted"/>
<dbReference type="Gene3D" id="3.30.2230.10">
    <property type="entry name" value="DUSP-like"/>
    <property type="match status" value="1"/>
</dbReference>
<evidence type="ECO:0000313" key="3">
    <source>
        <dbReference type="EMBL" id="CBJ26690.1"/>
    </source>
</evidence>
<evidence type="ECO:0000256" key="1">
    <source>
        <dbReference type="SAM" id="MobiDB-lite"/>
    </source>
</evidence>
<feature type="domain" description="DUSP" evidence="2">
    <location>
        <begin position="74"/>
        <end position="178"/>
    </location>
</feature>
<protein>
    <recommendedName>
        <fullName evidence="2">DUSP domain-containing protein</fullName>
    </recommendedName>
</protein>
<dbReference type="AlphaFoldDB" id="D7G0U6"/>
<dbReference type="eggNOG" id="ENOG502S2F5">
    <property type="taxonomic scope" value="Eukaryota"/>
</dbReference>
<feature type="region of interest" description="Disordered" evidence="1">
    <location>
        <begin position="1"/>
        <end position="72"/>
    </location>
</feature>
<dbReference type="InParanoid" id="D7G0U6"/>
<feature type="compositionally biased region" description="Acidic residues" evidence="1">
    <location>
        <begin position="282"/>
        <end position="308"/>
    </location>
</feature>
<dbReference type="STRING" id="2880.D7G0U6"/>
<evidence type="ECO:0000259" key="2">
    <source>
        <dbReference type="PROSITE" id="PS51283"/>
    </source>
</evidence>
<dbReference type="PROSITE" id="PS51283">
    <property type="entry name" value="DUSP"/>
    <property type="match status" value="1"/>
</dbReference>
<feature type="region of interest" description="Disordered" evidence="1">
    <location>
        <begin position="275"/>
        <end position="308"/>
    </location>
</feature>
<dbReference type="Pfam" id="PF06337">
    <property type="entry name" value="DUSP"/>
    <property type="match status" value="1"/>
</dbReference>
<dbReference type="GO" id="GO:0004843">
    <property type="term" value="F:cysteine-type deubiquitinase activity"/>
    <property type="evidence" value="ECO:0007669"/>
    <property type="project" value="InterPro"/>
</dbReference>
<accession>D7G0U6</accession>
<dbReference type="SUPFAM" id="SSF143791">
    <property type="entry name" value="DUSP-like"/>
    <property type="match status" value="1"/>
</dbReference>
<organism evidence="3 4">
    <name type="scientific">Ectocarpus siliculosus</name>
    <name type="common">Brown alga</name>
    <name type="synonym">Conferva siliculosa</name>
    <dbReference type="NCBI Taxonomy" id="2880"/>
    <lineage>
        <taxon>Eukaryota</taxon>
        <taxon>Sar</taxon>
        <taxon>Stramenopiles</taxon>
        <taxon>Ochrophyta</taxon>
        <taxon>PX clade</taxon>
        <taxon>Phaeophyceae</taxon>
        <taxon>Ectocarpales</taxon>
        <taxon>Ectocarpaceae</taxon>
        <taxon>Ectocarpus</taxon>
    </lineage>
</organism>
<reference evidence="3 4" key="1">
    <citation type="journal article" date="2010" name="Nature">
        <title>The Ectocarpus genome and the independent evolution of multicellularity in brown algae.</title>
        <authorList>
            <person name="Cock J.M."/>
            <person name="Sterck L."/>
            <person name="Rouze P."/>
            <person name="Scornet D."/>
            <person name="Allen A.E."/>
            <person name="Amoutzias G."/>
            <person name="Anthouard V."/>
            <person name="Artiguenave F."/>
            <person name="Aury J.M."/>
            <person name="Badger J.H."/>
            <person name="Beszteri B."/>
            <person name="Billiau K."/>
            <person name="Bonnet E."/>
            <person name="Bothwell J.H."/>
            <person name="Bowler C."/>
            <person name="Boyen C."/>
            <person name="Brownlee C."/>
            <person name="Carrano C.J."/>
            <person name="Charrier B."/>
            <person name="Cho G.Y."/>
            <person name="Coelho S.M."/>
            <person name="Collen J."/>
            <person name="Corre E."/>
            <person name="Da Silva C."/>
            <person name="Delage L."/>
            <person name="Delaroque N."/>
            <person name="Dittami S.M."/>
            <person name="Doulbeau S."/>
            <person name="Elias M."/>
            <person name="Farnham G."/>
            <person name="Gachon C.M."/>
            <person name="Gschloessl B."/>
            <person name="Heesch S."/>
            <person name="Jabbari K."/>
            <person name="Jubin C."/>
            <person name="Kawai H."/>
            <person name="Kimura K."/>
            <person name="Kloareg B."/>
            <person name="Kupper F.C."/>
            <person name="Lang D."/>
            <person name="Le Bail A."/>
            <person name="Leblanc C."/>
            <person name="Lerouge P."/>
            <person name="Lohr M."/>
            <person name="Lopez P.J."/>
            <person name="Martens C."/>
            <person name="Maumus F."/>
            <person name="Michel G."/>
            <person name="Miranda-Saavedra D."/>
            <person name="Morales J."/>
            <person name="Moreau H."/>
            <person name="Motomura T."/>
            <person name="Nagasato C."/>
            <person name="Napoli C.A."/>
            <person name="Nelson D.R."/>
            <person name="Nyvall-Collen P."/>
            <person name="Peters A.F."/>
            <person name="Pommier C."/>
            <person name="Potin P."/>
            <person name="Poulain J."/>
            <person name="Quesneville H."/>
            <person name="Read B."/>
            <person name="Rensing S.A."/>
            <person name="Ritter A."/>
            <person name="Rousvoal S."/>
            <person name="Samanta M."/>
            <person name="Samson G."/>
            <person name="Schroeder D.C."/>
            <person name="Segurens B."/>
            <person name="Strittmatter M."/>
            <person name="Tonon T."/>
            <person name="Tregear J.W."/>
            <person name="Valentin K."/>
            <person name="von Dassow P."/>
            <person name="Yamagishi T."/>
            <person name="Van de Peer Y."/>
            <person name="Wincker P."/>
        </authorList>
    </citation>
    <scope>NUCLEOTIDE SEQUENCE [LARGE SCALE GENOMIC DNA]</scope>
    <source>
        <strain evidence="4">Ec32 / CCAP1310/4</strain>
    </source>
</reference>
<dbReference type="InterPro" id="IPR035927">
    <property type="entry name" value="DUSP-like_sf"/>
</dbReference>
<feature type="compositionally biased region" description="Low complexity" evidence="1">
    <location>
        <begin position="11"/>
        <end position="39"/>
    </location>
</feature>
<dbReference type="SMART" id="SM00695">
    <property type="entry name" value="DUSP"/>
    <property type="match status" value="1"/>
</dbReference>